<dbReference type="EMBL" id="JAWDGP010003662">
    <property type="protein sequence ID" value="KAK3772018.1"/>
    <property type="molecule type" value="Genomic_DNA"/>
</dbReference>
<sequence length="60" mass="6532">MCPVSDIVSRCFTIDMYAGTIHPGKDESAVPIGTRQSNIKLTTCAVNRKVDIAAVVRHML</sequence>
<accession>A0AAE1DJT8</accession>
<gene>
    <name evidence="1" type="ORF">RRG08_008256</name>
</gene>
<dbReference type="Proteomes" id="UP001283361">
    <property type="component" value="Unassembled WGS sequence"/>
</dbReference>
<comment type="caution">
    <text evidence="1">The sequence shown here is derived from an EMBL/GenBank/DDBJ whole genome shotgun (WGS) entry which is preliminary data.</text>
</comment>
<protein>
    <submittedName>
        <fullName evidence="1">Uncharacterized protein</fullName>
    </submittedName>
</protein>
<keyword evidence="2" id="KW-1185">Reference proteome</keyword>
<reference evidence="1" key="1">
    <citation type="journal article" date="2023" name="G3 (Bethesda)">
        <title>A reference genome for the long-term kleptoplast-retaining sea slug Elysia crispata morphotype clarki.</title>
        <authorList>
            <person name="Eastman K.E."/>
            <person name="Pendleton A.L."/>
            <person name="Shaikh M.A."/>
            <person name="Suttiyut T."/>
            <person name="Ogas R."/>
            <person name="Tomko P."/>
            <person name="Gavelis G."/>
            <person name="Widhalm J.R."/>
            <person name="Wisecaver J.H."/>
        </authorList>
    </citation>
    <scope>NUCLEOTIDE SEQUENCE</scope>
    <source>
        <strain evidence="1">ECLA1</strain>
    </source>
</reference>
<dbReference type="AlphaFoldDB" id="A0AAE1DJT8"/>
<evidence type="ECO:0000313" key="1">
    <source>
        <dbReference type="EMBL" id="KAK3772018.1"/>
    </source>
</evidence>
<name>A0AAE1DJT8_9GAST</name>
<proteinExistence type="predicted"/>
<evidence type="ECO:0000313" key="2">
    <source>
        <dbReference type="Proteomes" id="UP001283361"/>
    </source>
</evidence>
<organism evidence="1 2">
    <name type="scientific">Elysia crispata</name>
    <name type="common">lettuce slug</name>
    <dbReference type="NCBI Taxonomy" id="231223"/>
    <lineage>
        <taxon>Eukaryota</taxon>
        <taxon>Metazoa</taxon>
        <taxon>Spiralia</taxon>
        <taxon>Lophotrochozoa</taxon>
        <taxon>Mollusca</taxon>
        <taxon>Gastropoda</taxon>
        <taxon>Heterobranchia</taxon>
        <taxon>Euthyneura</taxon>
        <taxon>Panpulmonata</taxon>
        <taxon>Sacoglossa</taxon>
        <taxon>Placobranchoidea</taxon>
        <taxon>Plakobranchidae</taxon>
        <taxon>Elysia</taxon>
    </lineage>
</organism>